<evidence type="ECO:0000313" key="1">
    <source>
        <dbReference type="EMBL" id="CRL01062.1"/>
    </source>
</evidence>
<dbReference type="AlphaFoldDB" id="A0A1J1IPP4"/>
<sequence length="65" mass="7879">MTKIIEFHIRLIQLVFLFRIFTQRCAHSYLTYCIVTLSLEFLLESIKNTRTLGFQQTKFDFEMKI</sequence>
<dbReference type="Proteomes" id="UP000183832">
    <property type="component" value="Unassembled WGS sequence"/>
</dbReference>
<name>A0A1J1IPP4_9DIPT</name>
<accession>A0A1J1IPP4</accession>
<dbReference type="EMBL" id="CVRI01000055">
    <property type="protein sequence ID" value="CRL01062.1"/>
    <property type="molecule type" value="Genomic_DNA"/>
</dbReference>
<organism evidence="1 2">
    <name type="scientific">Clunio marinus</name>
    <dbReference type="NCBI Taxonomy" id="568069"/>
    <lineage>
        <taxon>Eukaryota</taxon>
        <taxon>Metazoa</taxon>
        <taxon>Ecdysozoa</taxon>
        <taxon>Arthropoda</taxon>
        <taxon>Hexapoda</taxon>
        <taxon>Insecta</taxon>
        <taxon>Pterygota</taxon>
        <taxon>Neoptera</taxon>
        <taxon>Endopterygota</taxon>
        <taxon>Diptera</taxon>
        <taxon>Nematocera</taxon>
        <taxon>Chironomoidea</taxon>
        <taxon>Chironomidae</taxon>
        <taxon>Clunio</taxon>
    </lineage>
</organism>
<reference evidence="1 2" key="1">
    <citation type="submission" date="2015-04" db="EMBL/GenBank/DDBJ databases">
        <authorList>
            <person name="Syromyatnikov M.Y."/>
            <person name="Popov V.N."/>
        </authorList>
    </citation>
    <scope>NUCLEOTIDE SEQUENCE [LARGE SCALE GENOMIC DNA]</scope>
</reference>
<proteinExistence type="predicted"/>
<gene>
    <name evidence="1" type="ORF">CLUMA_CG014638</name>
</gene>
<evidence type="ECO:0000313" key="2">
    <source>
        <dbReference type="Proteomes" id="UP000183832"/>
    </source>
</evidence>
<protein>
    <submittedName>
        <fullName evidence="1">CLUMA_CG014638, isoform A</fullName>
    </submittedName>
</protein>
<keyword evidence="2" id="KW-1185">Reference proteome</keyword>